<proteinExistence type="predicted"/>
<reference evidence="1" key="1">
    <citation type="journal article" date="2014" name="Front. Microbiol.">
        <title>High frequency of phylogenetically diverse reductive dehalogenase-homologous genes in deep subseafloor sedimentary metagenomes.</title>
        <authorList>
            <person name="Kawai M."/>
            <person name="Futagami T."/>
            <person name="Toyoda A."/>
            <person name="Takaki Y."/>
            <person name="Nishi S."/>
            <person name="Hori S."/>
            <person name="Arai W."/>
            <person name="Tsubouchi T."/>
            <person name="Morono Y."/>
            <person name="Uchiyama I."/>
            <person name="Ito T."/>
            <person name="Fujiyama A."/>
            <person name="Inagaki F."/>
            <person name="Takami H."/>
        </authorList>
    </citation>
    <scope>NUCLEOTIDE SEQUENCE</scope>
    <source>
        <strain evidence="1">Expedition CK06-06</strain>
    </source>
</reference>
<evidence type="ECO:0000313" key="1">
    <source>
        <dbReference type="EMBL" id="GAI71459.1"/>
    </source>
</evidence>
<gene>
    <name evidence="1" type="ORF">S12H4_06837</name>
</gene>
<organism evidence="1">
    <name type="scientific">marine sediment metagenome</name>
    <dbReference type="NCBI Taxonomy" id="412755"/>
    <lineage>
        <taxon>unclassified sequences</taxon>
        <taxon>metagenomes</taxon>
        <taxon>ecological metagenomes</taxon>
    </lineage>
</organism>
<accession>X1SUK2</accession>
<dbReference type="EMBL" id="BARW01002460">
    <property type="protein sequence ID" value="GAI71459.1"/>
    <property type="molecule type" value="Genomic_DNA"/>
</dbReference>
<sequence length="115" mass="13311">MVLNVLKLKVENEIPSILRNEDLLNYFPEGSGYYGKETIKNLPFHIKNRVIAEIRMMIFDPDGSITKTAVKYDEWTNTIFNPYCINFDLKFKKIEDTRDGLALFSLAEDLNSVMA</sequence>
<name>X1SUK2_9ZZZZ</name>
<protein>
    <submittedName>
        <fullName evidence="1">Uncharacterized protein</fullName>
    </submittedName>
</protein>
<comment type="caution">
    <text evidence="1">The sequence shown here is derived from an EMBL/GenBank/DDBJ whole genome shotgun (WGS) entry which is preliminary data.</text>
</comment>
<feature type="non-terminal residue" evidence="1">
    <location>
        <position position="115"/>
    </location>
</feature>
<dbReference type="AlphaFoldDB" id="X1SUK2"/>